<evidence type="ECO:0000256" key="2">
    <source>
        <dbReference type="ARBA" id="ARBA00022603"/>
    </source>
</evidence>
<dbReference type="RefSeq" id="WP_167378186.1">
    <property type="nucleotide sequence ID" value="NZ_LT009718.1"/>
</dbReference>
<evidence type="ECO:0000313" key="10">
    <source>
        <dbReference type="Proteomes" id="UP000191933"/>
    </source>
</evidence>
<evidence type="ECO:0000256" key="8">
    <source>
        <dbReference type="SAM" id="MobiDB-lite"/>
    </source>
</evidence>
<feature type="region of interest" description="Disordered" evidence="8">
    <location>
        <begin position="436"/>
        <end position="461"/>
    </location>
</feature>
<keyword evidence="2 7" id="KW-0489">Methyltransferase</keyword>
<proteinExistence type="inferred from homology"/>
<dbReference type="GO" id="GO:0009307">
    <property type="term" value="P:DNA restriction-modification system"/>
    <property type="evidence" value="ECO:0007669"/>
    <property type="project" value="UniProtKB-KW"/>
</dbReference>
<dbReference type="PANTHER" id="PTHR10629">
    <property type="entry name" value="CYTOSINE-SPECIFIC METHYLTRANSFERASE"/>
    <property type="match status" value="1"/>
</dbReference>
<dbReference type="InterPro" id="IPR029063">
    <property type="entry name" value="SAM-dependent_MTases_sf"/>
</dbReference>
<evidence type="ECO:0000256" key="6">
    <source>
        <dbReference type="ARBA" id="ARBA00047422"/>
    </source>
</evidence>
<reference evidence="9 10" key="1">
    <citation type="submission" date="2016-01" db="EMBL/GenBank/DDBJ databases">
        <authorList>
            <person name="Regsiter A."/>
            <person name="william w."/>
        </authorList>
    </citation>
    <scope>NUCLEOTIDE SEQUENCE [LARGE SCALE GENOMIC DNA]</scope>
    <source>
        <strain evidence="9 10">CFBP 5494</strain>
    </source>
</reference>
<evidence type="ECO:0000256" key="7">
    <source>
        <dbReference type="PROSITE-ProRule" id="PRU01016"/>
    </source>
</evidence>
<dbReference type="GO" id="GO:0003886">
    <property type="term" value="F:DNA (cytosine-5-)-methyltransferase activity"/>
    <property type="evidence" value="ECO:0007669"/>
    <property type="project" value="UniProtKB-EC"/>
</dbReference>
<feature type="active site" evidence="7">
    <location>
        <position position="73"/>
    </location>
</feature>
<dbReference type="PROSITE" id="PS00094">
    <property type="entry name" value="C5_MTASE_1"/>
    <property type="match status" value="1"/>
</dbReference>
<dbReference type="InterPro" id="IPR050390">
    <property type="entry name" value="C5-Methyltransferase"/>
</dbReference>
<feature type="compositionally biased region" description="Basic and acidic residues" evidence="8">
    <location>
        <begin position="504"/>
        <end position="529"/>
    </location>
</feature>
<dbReference type="AlphaFoldDB" id="A0A9W5AZ94"/>
<dbReference type="Proteomes" id="UP000191933">
    <property type="component" value="Unassembled WGS sequence"/>
</dbReference>
<sequence length="543" mass="61779">MQFIELFAGAGGMGLGLYAAGMGHELSIEKDKAPHSVLLNAGKAAVRMDLRDVGGFCNRLRHRPDLIAGGPPCQDFSKAGLHQIGERAFLTQHFAQIICLTRPEWFIFENVEGAARSKQYQYARALWKRHGYGLTELVMDAQYYGVPQRRKRFFCVGRLDELDQFLLDELEAAKSPKPMVIRDMLDPRRYPEDAALLEKGAFFARPWMGRKGEPNGRGIISIDEVCPTIARNTREKPGESYIPHPEDSAELEDTHILTLDQVARIQGFPPTYDFQKKKKKHARGPGSGWTEKQIQLMIANAVPAPMAHAIGKAIFERQYGFSMPKLDKAFTPWLLANSKKNSPKDKAMSVSAANNIRSHLRKAREMVGCRMYANLALEIQALEASSEIIWIDKKTRRRESGKRYADMSIRQRSDLRTALELYHAYVLETRDASKWAPPKPKKVAMPDFKNPPKPSKWRRKPPIVSDVEAPKRVPQPIMWPAPYSGSQTDPELAHLGSLLVEDFEPPHDRFEPSPSRDDWYPDYDPKADYEEELQERLRMQADD</sequence>
<dbReference type="Pfam" id="PF00145">
    <property type="entry name" value="DNA_methylase"/>
    <property type="match status" value="1"/>
</dbReference>
<dbReference type="SUPFAM" id="SSF53335">
    <property type="entry name" value="S-adenosyl-L-methionine-dependent methyltransferases"/>
    <property type="match status" value="1"/>
</dbReference>
<keyword evidence="4 7" id="KW-0949">S-adenosyl-L-methionine</keyword>
<keyword evidence="5" id="KW-0680">Restriction system</keyword>
<keyword evidence="3 7" id="KW-0808">Transferase</keyword>
<gene>
    <name evidence="9" type="ORF">AGR2A_Cc120090</name>
</gene>
<keyword evidence="10" id="KW-1185">Reference proteome</keyword>
<comment type="catalytic activity">
    <reaction evidence="6">
        <text>a 2'-deoxycytidine in DNA + S-adenosyl-L-methionine = a 5-methyl-2'-deoxycytidine in DNA + S-adenosyl-L-homocysteine + H(+)</text>
        <dbReference type="Rhea" id="RHEA:13681"/>
        <dbReference type="Rhea" id="RHEA-COMP:11369"/>
        <dbReference type="Rhea" id="RHEA-COMP:11370"/>
        <dbReference type="ChEBI" id="CHEBI:15378"/>
        <dbReference type="ChEBI" id="CHEBI:57856"/>
        <dbReference type="ChEBI" id="CHEBI:59789"/>
        <dbReference type="ChEBI" id="CHEBI:85452"/>
        <dbReference type="ChEBI" id="CHEBI:85454"/>
        <dbReference type="EC" id="2.1.1.37"/>
    </reaction>
</comment>
<dbReference type="PROSITE" id="PS51679">
    <property type="entry name" value="SAM_MT_C5"/>
    <property type="match status" value="1"/>
</dbReference>
<evidence type="ECO:0000256" key="1">
    <source>
        <dbReference type="ARBA" id="ARBA00011975"/>
    </source>
</evidence>
<dbReference type="InterPro" id="IPR018117">
    <property type="entry name" value="C5_DNA_meth_AS"/>
</dbReference>
<dbReference type="EC" id="2.1.1.37" evidence="1"/>
<accession>A0A9W5AZ94</accession>
<organism evidence="9 10">
    <name type="scientific">Agrobacterium genomosp. 2 str. CFBP 5494</name>
    <dbReference type="NCBI Taxonomy" id="1183436"/>
    <lineage>
        <taxon>Bacteria</taxon>
        <taxon>Pseudomonadati</taxon>
        <taxon>Pseudomonadota</taxon>
        <taxon>Alphaproteobacteria</taxon>
        <taxon>Hyphomicrobiales</taxon>
        <taxon>Rhizobiaceae</taxon>
        <taxon>Rhizobium/Agrobacterium group</taxon>
        <taxon>Agrobacterium</taxon>
        <taxon>Agrobacterium tumefaciens complex</taxon>
    </lineage>
</organism>
<dbReference type="PANTHER" id="PTHR10629:SF52">
    <property type="entry name" value="DNA (CYTOSINE-5)-METHYLTRANSFERASE 1"/>
    <property type="match status" value="1"/>
</dbReference>
<evidence type="ECO:0000256" key="3">
    <source>
        <dbReference type="ARBA" id="ARBA00022679"/>
    </source>
</evidence>
<dbReference type="InterPro" id="IPR001525">
    <property type="entry name" value="C5_MeTfrase"/>
</dbReference>
<name>A0A9W5AZ94_9HYPH</name>
<dbReference type="EMBL" id="FBVY01000004">
    <property type="protein sequence ID" value="CUW87540.1"/>
    <property type="molecule type" value="Genomic_DNA"/>
</dbReference>
<evidence type="ECO:0000313" key="9">
    <source>
        <dbReference type="EMBL" id="CUW87540.1"/>
    </source>
</evidence>
<dbReference type="PRINTS" id="PR00105">
    <property type="entry name" value="C5METTRFRASE"/>
</dbReference>
<dbReference type="GO" id="GO:0032259">
    <property type="term" value="P:methylation"/>
    <property type="evidence" value="ECO:0007669"/>
    <property type="project" value="UniProtKB-KW"/>
</dbReference>
<evidence type="ECO:0000256" key="4">
    <source>
        <dbReference type="ARBA" id="ARBA00022691"/>
    </source>
</evidence>
<feature type="region of interest" description="Disordered" evidence="8">
    <location>
        <begin position="503"/>
        <end position="529"/>
    </location>
</feature>
<dbReference type="Gene3D" id="3.40.50.150">
    <property type="entry name" value="Vaccinia Virus protein VP39"/>
    <property type="match status" value="1"/>
</dbReference>
<comment type="caution">
    <text evidence="9">The sequence shown here is derived from an EMBL/GenBank/DDBJ whole genome shotgun (WGS) entry which is preliminary data.</text>
</comment>
<dbReference type="Gene3D" id="3.90.120.10">
    <property type="entry name" value="DNA Methylase, subunit A, domain 2"/>
    <property type="match status" value="1"/>
</dbReference>
<evidence type="ECO:0000256" key="5">
    <source>
        <dbReference type="ARBA" id="ARBA00022747"/>
    </source>
</evidence>
<comment type="similarity">
    <text evidence="7">Belongs to the class I-like SAM-binding methyltransferase superfamily. C5-methyltransferase family.</text>
</comment>
<protein>
    <recommendedName>
        <fullName evidence="1">DNA (cytosine-5-)-methyltransferase</fullName>
        <ecNumber evidence="1">2.1.1.37</ecNumber>
    </recommendedName>
</protein>